<evidence type="ECO:0000256" key="1">
    <source>
        <dbReference type="SAM" id="MobiDB-lite"/>
    </source>
</evidence>
<dbReference type="Proteomes" id="UP001500218">
    <property type="component" value="Unassembled WGS sequence"/>
</dbReference>
<dbReference type="GO" id="GO:0032259">
    <property type="term" value="P:methylation"/>
    <property type="evidence" value="ECO:0007669"/>
    <property type="project" value="UniProtKB-KW"/>
</dbReference>
<dbReference type="Gene3D" id="3.40.50.150">
    <property type="entry name" value="Vaccinia Virus protein VP39"/>
    <property type="match status" value="1"/>
</dbReference>
<keyword evidence="2" id="KW-0489">Methyltransferase</keyword>
<proteinExistence type="predicted"/>
<dbReference type="RefSeq" id="WP_344131903.1">
    <property type="nucleotide sequence ID" value="NZ_BAAALT010000089.1"/>
</dbReference>
<protein>
    <submittedName>
        <fullName evidence="2">SAM-dependent methyltransferase</fullName>
    </submittedName>
</protein>
<dbReference type="GO" id="GO:0008168">
    <property type="term" value="F:methyltransferase activity"/>
    <property type="evidence" value="ECO:0007669"/>
    <property type="project" value="UniProtKB-KW"/>
</dbReference>
<dbReference type="InterPro" id="IPR006764">
    <property type="entry name" value="SAM_dep_MeTrfase_SAV2177_type"/>
</dbReference>
<keyword evidence="2" id="KW-0808">Transferase</keyword>
<dbReference type="SUPFAM" id="SSF53335">
    <property type="entry name" value="S-adenosyl-L-methionine-dependent methyltransferases"/>
    <property type="match status" value="1"/>
</dbReference>
<name>A0ABP4Y9D7_9ACTN</name>
<dbReference type="PIRSF" id="PIRSF017393">
    <property type="entry name" value="MTase_SAV2177"/>
    <property type="match status" value="1"/>
</dbReference>
<sequence>MLEPMPFDPDVPNVARMYDYYLGGTDNFAADRAAADQALTVAPELRVGAQEGRKFLSRAVTYLARDGIRQFLDVGCGLPTRGNVHEVARAVTPAARVVYVDNDPMVVAHARALLGTHPTTAVVEADLRDPESLLGSPAVKQMINFREPVGLLLFSVLHLVPDDELAHRVVRRLREQLAPGSYLAIAHAVADLRPETTARLAALYQDKTASAGPRRPNLPTRDQVLRYFDGLELVEPGLVYVPRWRPDPDDEGPGDTPVWSVGGVARTP</sequence>
<accession>A0ABP4Y9D7</accession>
<dbReference type="Pfam" id="PF04672">
    <property type="entry name" value="Methyltransf_19"/>
    <property type="match status" value="1"/>
</dbReference>
<gene>
    <name evidence="2" type="ORF">GCM10009682_32120</name>
</gene>
<keyword evidence="3" id="KW-1185">Reference proteome</keyword>
<feature type="region of interest" description="Disordered" evidence="1">
    <location>
        <begin position="245"/>
        <end position="268"/>
    </location>
</feature>
<organism evidence="2 3">
    <name type="scientific">Luedemannella flava</name>
    <dbReference type="NCBI Taxonomy" id="349316"/>
    <lineage>
        <taxon>Bacteria</taxon>
        <taxon>Bacillati</taxon>
        <taxon>Actinomycetota</taxon>
        <taxon>Actinomycetes</taxon>
        <taxon>Micromonosporales</taxon>
        <taxon>Micromonosporaceae</taxon>
        <taxon>Luedemannella</taxon>
    </lineage>
</organism>
<reference evidence="3" key="1">
    <citation type="journal article" date="2019" name="Int. J. Syst. Evol. Microbiol.">
        <title>The Global Catalogue of Microorganisms (GCM) 10K type strain sequencing project: providing services to taxonomists for standard genome sequencing and annotation.</title>
        <authorList>
            <consortium name="The Broad Institute Genomics Platform"/>
            <consortium name="The Broad Institute Genome Sequencing Center for Infectious Disease"/>
            <person name="Wu L."/>
            <person name="Ma J."/>
        </authorList>
    </citation>
    <scope>NUCLEOTIDE SEQUENCE [LARGE SCALE GENOMIC DNA]</scope>
    <source>
        <strain evidence="3">JCM 13250</strain>
    </source>
</reference>
<comment type="caution">
    <text evidence="2">The sequence shown here is derived from an EMBL/GenBank/DDBJ whole genome shotgun (WGS) entry which is preliminary data.</text>
</comment>
<dbReference type="EMBL" id="BAAALT010000089">
    <property type="protein sequence ID" value="GAA1807886.1"/>
    <property type="molecule type" value="Genomic_DNA"/>
</dbReference>
<dbReference type="InterPro" id="IPR029063">
    <property type="entry name" value="SAM-dependent_MTases_sf"/>
</dbReference>
<dbReference type="CDD" id="cd02440">
    <property type="entry name" value="AdoMet_MTases"/>
    <property type="match status" value="1"/>
</dbReference>
<evidence type="ECO:0000313" key="2">
    <source>
        <dbReference type="EMBL" id="GAA1807886.1"/>
    </source>
</evidence>
<evidence type="ECO:0000313" key="3">
    <source>
        <dbReference type="Proteomes" id="UP001500218"/>
    </source>
</evidence>